<dbReference type="InterPro" id="IPR003594">
    <property type="entry name" value="HATPase_dom"/>
</dbReference>
<dbReference type="PROSITE" id="PS50109">
    <property type="entry name" value="HIS_KIN"/>
    <property type="match status" value="1"/>
</dbReference>
<keyword evidence="9" id="KW-1133">Transmembrane helix</keyword>
<dbReference type="Gene3D" id="3.30.565.10">
    <property type="entry name" value="Histidine kinase-like ATPase, C-terminal domain"/>
    <property type="match status" value="1"/>
</dbReference>
<dbReference type="SMART" id="SM00388">
    <property type="entry name" value="HisKA"/>
    <property type="match status" value="1"/>
</dbReference>
<name>A0A4V1ERI2_9BACT</name>
<dbReference type="Pfam" id="PF00512">
    <property type="entry name" value="HisKA"/>
    <property type="match status" value="1"/>
</dbReference>
<evidence type="ECO:0000313" key="11">
    <source>
        <dbReference type="EMBL" id="QCQ21731.1"/>
    </source>
</evidence>
<dbReference type="CDD" id="cd12914">
    <property type="entry name" value="PDC1_DGC_like"/>
    <property type="match status" value="1"/>
</dbReference>
<keyword evidence="6 11" id="KW-0418">Kinase</keyword>
<dbReference type="InterPro" id="IPR005467">
    <property type="entry name" value="His_kinase_dom"/>
</dbReference>
<dbReference type="FunFam" id="3.30.565.10:FF:000006">
    <property type="entry name" value="Sensor histidine kinase WalK"/>
    <property type="match status" value="1"/>
</dbReference>
<keyword evidence="12" id="KW-1185">Reference proteome</keyword>
<feature type="domain" description="Histidine kinase" evidence="10">
    <location>
        <begin position="355"/>
        <end position="573"/>
    </location>
</feature>
<feature type="transmembrane region" description="Helical" evidence="9">
    <location>
        <begin position="300"/>
        <end position="323"/>
    </location>
</feature>
<evidence type="ECO:0000256" key="5">
    <source>
        <dbReference type="ARBA" id="ARBA00022741"/>
    </source>
</evidence>
<keyword evidence="4" id="KW-0808">Transferase</keyword>
<evidence type="ECO:0000256" key="9">
    <source>
        <dbReference type="SAM" id="Phobius"/>
    </source>
</evidence>
<organism evidence="11 12">
    <name type="scientific">Desulfoglaeba alkanexedens ALDC</name>
    <dbReference type="NCBI Taxonomy" id="980445"/>
    <lineage>
        <taxon>Bacteria</taxon>
        <taxon>Pseudomonadati</taxon>
        <taxon>Thermodesulfobacteriota</taxon>
        <taxon>Syntrophobacteria</taxon>
        <taxon>Syntrophobacterales</taxon>
        <taxon>Syntrophobacteraceae</taxon>
        <taxon>Desulfoglaeba</taxon>
    </lineage>
</organism>
<reference evidence="11 12" key="1">
    <citation type="submission" date="2019-05" db="EMBL/GenBank/DDBJ databases">
        <title>The Complete Genome Sequence of the n-alkane-degrading Desulfoglaeba alkanexedens ALDC reveals multiple alkylsuccinate synthase gene clusters.</title>
        <authorList>
            <person name="Callaghan A.V."/>
            <person name="Davidova I.A."/>
            <person name="Duncan K.E."/>
            <person name="Morris B."/>
            <person name="McInerney M.J."/>
        </authorList>
    </citation>
    <scope>NUCLEOTIDE SEQUENCE [LARGE SCALE GENOMIC DNA]</scope>
    <source>
        <strain evidence="11 12">ALDC</strain>
    </source>
</reference>
<feature type="transmembrane region" description="Helical" evidence="9">
    <location>
        <begin position="35"/>
        <end position="55"/>
    </location>
</feature>
<dbReference type="SMART" id="SM00387">
    <property type="entry name" value="HATPase_c"/>
    <property type="match status" value="1"/>
</dbReference>
<evidence type="ECO:0000256" key="6">
    <source>
        <dbReference type="ARBA" id="ARBA00022777"/>
    </source>
</evidence>
<dbReference type="GO" id="GO:0000155">
    <property type="term" value="F:phosphorelay sensor kinase activity"/>
    <property type="evidence" value="ECO:0007669"/>
    <property type="project" value="InterPro"/>
</dbReference>
<dbReference type="GO" id="GO:0005524">
    <property type="term" value="F:ATP binding"/>
    <property type="evidence" value="ECO:0007669"/>
    <property type="project" value="UniProtKB-KW"/>
</dbReference>
<accession>A0A4V1ERI2</accession>
<dbReference type="Pfam" id="PF02518">
    <property type="entry name" value="HATPase_c"/>
    <property type="match status" value="1"/>
</dbReference>
<dbReference type="RefSeq" id="WP_137423700.1">
    <property type="nucleotide sequence ID" value="NZ_CP040098.1"/>
</dbReference>
<dbReference type="SUPFAM" id="SSF55874">
    <property type="entry name" value="ATPase domain of HSP90 chaperone/DNA topoisomerase II/histidine kinase"/>
    <property type="match status" value="1"/>
</dbReference>
<dbReference type="EC" id="2.7.13.3" evidence="2"/>
<dbReference type="PRINTS" id="PR00344">
    <property type="entry name" value="BCTRLSENSOR"/>
</dbReference>
<dbReference type="InterPro" id="IPR003661">
    <property type="entry name" value="HisK_dim/P_dom"/>
</dbReference>
<dbReference type="OrthoDB" id="9777714at2"/>
<dbReference type="InterPro" id="IPR036097">
    <property type="entry name" value="HisK_dim/P_sf"/>
</dbReference>
<keyword evidence="8" id="KW-0902">Two-component regulatory system</keyword>
<evidence type="ECO:0000256" key="7">
    <source>
        <dbReference type="ARBA" id="ARBA00022840"/>
    </source>
</evidence>
<keyword evidence="9" id="KW-0472">Membrane</keyword>
<evidence type="ECO:0000256" key="4">
    <source>
        <dbReference type="ARBA" id="ARBA00022679"/>
    </source>
</evidence>
<keyword evidence="9" id="KW-0812">Transmembrane</keyword>
<proteinExistence type="predicted"/>
<comment type="catalytic activity">
    <reaction evidence="1">
        <text>ATP + protein L-histidine = ADP + protein N-phospho-L-histidine.</text>
        <dbReference type="EC" id="2.7.13.3"/>
    </reaction>
</comment>
<evidence type="ECO:0000256" key="1">
    <source>
        <dbReference type="ARBA" id="ARBA00000085"/>
    </source>
</evidence>
<dbReference type="PANTHER" id="PTHR43065:SF46">
    <property type="entry name" value="C4-DICARBOXYLATE TRANSPORT SENSOR PROTEIN DCTB"/>
    <property type="match status" value="1"/>
</dbReference>
<evidence type="ECO:0000256" key="8">
    <source>
        <dbReference type="ARBA" id="ARBA00023012"/>
    </source>
</evidence>
<keyword evidence="3" id="KW-0597">Phosphoprotein</keyword>
<sequence length="587" mass="65847">MSLKTLVKPKFWDHEDVAAGPYRHLFNFRLIWKQAVYLTVFVTLTPLIFMAAIGYRISKESTDSEIVLRTVRLVSNTRRSITYFLDERKAALDFVVHDNSFDDLNDPRRLARLLENLKTAFGGFTDVGVIDSSGVQRAYVGPYPLEGVNYHDEEWFRQVMEQGIYISDVFMGFRQVPHLVIAIRHRCHDGSCYILRATLDTAKFNELLYELDVSGRGDAFLVNHDGVMQTPSRYYGKVLDQLNLPIPDFSERSEVMHYNPSDYQSLLIGYAYIEQTPFILMIVKEKDELLKPWRQAQMKILMFLAISIGVILVVILGVCTFLVNKIFEADQRRVAALHRVEYENKMASIGRLAAGVAHEINNPLAIISEKAGLIQDIFTIKEQYARDEKLLGLVDSILKAVERGATITRRLLSFARHMGGESNFQRLHIGDVIEEVVGFLSKEAMHRSIELSVRVSPDVPDFECDRGRLQQILLNLLNNAFAAVNDGGHVAISVERRDEDHIRLIVSDDGCGIPESDLKRIFEPFFSTKAQQGGTGLGLSITYGLVKELGGDIQVESRVGQGTTFSITLPITGGKDRGGANAGAVGG</sequence>
<keyword evidence="7" id="KW-0067">ATP-binding</keyword>
<dbReference type="Gene3D" id="1.10.287.130">
    <property type="match status" value="1"/>
</dbReference>
<dbReference type="InterPro" id="IPR004358">
    <property type="entry name" value="Sig_transdc_His_kin-like_C"/>
</dbReference>
<dbReference type="EMBL" id="CP040098">
    <property type="protein sequence ID" value="QCQ21731.1"/>
    <property type="molecule type" value="Genomic_DNA"/>
</dbReference>
<dbReference type="Proteomes" id="UP000298602">
    <property type="component" value="Chromosome"/>
</dbReference>
<dbReference type="AlphaFoldDB" id="A0A4V1ERI2"/>
<dbReference type="Gene3D" id="3.30.450.20">
    <property type="entry name" value="PAS domain"/>
    <property type="match status" value="1"/>
</dbReference>
<protein>
    <recommendedName>
        <fullName evidence="2">histidine kinase</fullName>
        <ecNumber evidence="2">2.7.13.3</ecNumber>
    </recommendedName>
</protein>
<evidence type="ECO:0000256" key="2">
    <source>
        <dbReference type="ARBA" id="ARBA00012438"/>
    </source>
</evidence>
<dbReference type="CDD" id="cd00082">
    <property type="entry name" value="HisKA"/>
    <property type="match status" value="1"/>
</dbReference>
<dbReference type="SUPFAM" id="SSF47384">
    <property type="entry name" value="Homodimeric domain of signal transducing histidine kinase"/>
    <property type="match status" value="1"/>
</dbReference>
<dbReference type="PANTHER" id="PTHR43065">
    <property type="entry name" value="SENSOR HISTIDINE KINASE"/>
    <property type="match status" value="1"/>
</dbReference>
<evidence type="ECO:0000259" key="10">
    <source>
        <dbReference type="PROSITE" id="PS50109"/>
    </source>
</evidence>
<keyword evidence="5" id="KW-0547">Nucleotide-binding</keyword>
<dbReference type="InterPro" id="IPR036890">
    <property type="entry name" value="HATPase_C_sf"/>
</dbReference>
<gene>
    <name evidence="11" type="ORF">FDQ92_05785</name>
</gene>
<evidence type="ECO:0000256" key="3">
    <source>
        <dbReference type="ARBA" id="ARBA00022553"/>
    </source>
</evidence>
<evidence type="ECO:0000313" key="12">
    <source>
        <dbReference type="Proteomes" id="UP000298602"/>
    </source>
</evidence>
<dbReference type="KEGG" id="dax:FDQ92_05785"/>
<reference evidence="11 12" key="2">
    <citation type="submission" date="2019-05" db="EMBL/GenBank/DDBJ databases">
        <authorList>
            <person name="Suflita J.M."/>
            <person name="Marks C.R."/>
        </authorList>
    </citation>
    <scope>NUCLEOTIDE SEQUENCE [LARGE SCALE GENOMIC DNA]</scope>
    <source>
        <strain evidence="11 12">ALDC</strain>
    </source>
</reference>